<name>A0A7T8GWZ3_CALRO</name>
<comment type="similarity">
    <text evidence="3">Belongs to the xanthine dehydrogenase family.</text>
</comment>
<evidence type="ECO:0000313" key="15">
    <source>
        <dbReference type="Proteomes" id="UP000595437"/>
    </source>
</evidence>
<keyword evidence="8" id="KW-0274">FAD</keyword>
<comment type="cofactor">
    <cofactor evidence="1">
        <name>Mo-molybdopterin</name>
        <dbReference type="ChEBI" id="CHEBI:71302"/>
    </cofactor>
</comment>
<dbReference type="PANTHER" id="PTHR45444:SF3">
    <property type="entry name" value="XANTHINE DEHYDROGENASE"/>
    <property type="match status" value="1"/>
</dbReference>
<keyword evidence="11" id="KW-0411">Iron-sulfur</keyword>
<gene>
    <name evidence="14" type="ORF">FKW44_020033</name>
</gene>
<proteinExistence type="inferred from homology"/>
<evidence type="ECO:0000256" key="12">
    <source>
        <dbReference type="ARBA" id="ARBA00034078"/>
    </source>
</evidence>
<evidence type="ECO:0000256" key="10">
    <source>
        <dbReference type="ARBA" id="ARBA00023004"/>
    </source>
</evidence>
<dbReference type="EMBL" id="CP045903">
    <property type="protein sequence ID" value="QQP39217.1"/>
    <property type="molecule type" value="Genomic_DNA"/>
</dbReference>
<keyword evidence="6" id="KW-0001">2Fe-2S</keyword>
<dbReference type="InterPro" id="IPR016208">
    <property type="entry name" value="Ald_Oxase/xanthine_DH-like"/>
</dbReference>
<keyword evidence="9" id="KW-0560">Oxidoreductase</keyword>
<dbReference type="InterPro" id="IPR008274">
    <property type="entry name" value="AldOxase/xan_DH_MoCoBD1"/>
</dbReference>
<dbReference type="GO" id="GO:0016491">
    <property type="term" value="F:oxidoreductase activity"/>
    <property type="evidence" value="ECO:0007669"/>
    <property type="project" value="UniProtKB-KW"/>
</dbReference>
<dbReference type="FunFam" id="3.30.365.10:FF:000003">
    <property type="entry name" value="Aldehyde oxidase 1"/>
    <property type="match status" value="1"/>
</dbReference>
<evidence type="ECO:0000256" key="8">
    <source>
        <dbReference type="ARBA" id="ARBA00022827"/>
    </source>
</evidence>
<dbReference type="Pfam" id="PF02738">
    <property type="entry name" value="MoCoBD_1"/>
    <property type="match status" value="1"/>
</dbReference>
<evidence type="ECO:0000256" key="7">
    <source>
        <dbReference type="ARBA" id="ARBA00022723"/>
    </source>
</evidence>
<dbReference type="InterPro" id="IPR036856">
    <property type="entry name" value="Ald_Oxase/Xan_DH_a/b_sf"/>
</dbReference>
<dbReference type="InterPro" id="IPR000674">
    <property type="entry name" value="Ald_Oxase/Xan_DH_a/b"/>
</dbReference>
<evidence type="ECO:0000256" key="3">
    <source>
        <dbReference type="ARBA" id="ARBA00006849"/>
    </source>
</evidence>
<evidence type="ECO:0000256" key="2">
    <source>
        <dbReference type="ARBA" id="ARBA00001974"/>
    </source>
</evidence>
<dbReference type="SMART" id="SM01008">
    <property type="entry name" value="Ald_Xan_dh_C"/>
    <property type="match status" value="1"/>
</dbReference>
<reference evidence="15" key="1">
    <citation type="submission" date="2021-01" db="EMBL/GenBank/DDBJ databases">
        <title>Caligus Genome Assembly.</title>
        <authorList>
            <person name="Gallardo-Escarate C."/>
        </authorList>
    </citation>
    <scope>NUCLEOTIDE SEQUENCE [LARGE SCALE GENOMIC DNA]</scope>
</reference>
<comment type="cofactor">
    <cofactor evidence="12">
        <name>[2Fe-2S] cluster</name>
        <dbReference type="ChEBI" id="CHEBI:190135"/>
    </cofactor>
</comment>
<evidence type="ECO:0000256" key="6">
    <source>
        <dbReference type="ARBA" id="ARBA00022714"/>
    </source>
</evidence>
<evidence type="ECO:0000256" key="5">
    <source>
        <dbReference type="ARBA" id="ARBA00022630"/>
    </source>
</evidence>
<evidence type="ECO:0000256" key="11">
    <source>
        <dbReference type="ARBA" id="ARBA00023014"/>
    </source>
</evidence>
<dbReference type="AlphaFoldDB" id="A0A7T8GWZ3"/>
<dbReference type="PANTHER" id="PTHR45444">
    <property type="entry name" value="XANTHINE DEHYDROGENASE"/>
    <property type="match status" value="1"/>
</dbReference>
<dbReference type="SUPFAM" id="SSF54665">
    <property type="entry name" value="CO dehydrogenase molybdoprotein N-domain-like"/>
    <property type="match status" value="1"/>
</dbReference>
<dbReference type="Proteomes" id="UP000595437">
    <property type="component" value="Chromosome 14"/>
</dbReference>
<dbReference type="SUPFAM" id="SSF56003">
    <property type="entry name" value="Molybdenum cofactor-binding domain"/>
    <property type="match status" value="1"/>
</dbReference>
<keyword evidence="4" id="KW-0500">Molybdenum</keyword>
<keyword evidence="15" id="KW-1185">Reference proteome</keyword>
<evidence type="ECO:0000313" key="14">
    <source>
        <dbReference type="EMBL" id="QQP39217.1"/>
    </source>
</evidence>
<feature type="non-terminal residue" evidence="14">
    <location>
        <position position="397"/>
    </location>
</feature>
<dbReference type="Gene3D" id="3.90.1170.50">
    <property type="entry name" value="Aldehyde oxidase/xanthine dehydrogenase, a/b hammerhead"/>
    <property type="match status" value="1"/>
</dbReference>
<protein>
    <submittedName>
        <fullName evidence="14">Xanthine dehydrogenaselike</fullName>
    </submittedName>
</protein>
<evidence type="ECO:0000256" key="9">
    <source>
        <dbReference type="ARBA" id="ARBA00023002"/>
    </source>
</evidence>
<evidence type="ECO:0000256" key="4">
    <source>
        <dbReference type="ARBA" id="ARBA00022505"/>
    </source>
</evidence>
<dbReference type="OrthoDB" id="6378175at2759"/>
<feature type="non-terminal residue" evidence="14">
    <location>
        <position position="1"/>
    </location>
</feature>
<dbReference type="InterPro" id="IPR037165">
    <property type="entry name" value="AldOxase/xan_DH_Mopterin-bd_sf"/>
</dbReference>
<dbReference type="Gene3D" id="3.30.365.10">
    <property type="entry name" value="Aldehyde oxidase/xanthine dehydrogenase, molybdopterin binding domain"/>
    <property type="match status" value="3"/>
</dbReference>
<dbReference type="Pfam" id="PF01315">
    <property type="entry name" value="Ald_Xan_dh_C"/>
    <property type="match status" value="1"/>
</dbReference>
<keyword evidence="5" id="KW-0285">Flavoprotein</keyword>
<keyword evidence="10" id="KW-0408">Iron</keyword>
<evidence type="ECO:0000256" key="1">
    <source>
        <dbReference type="ARBA" id="ARBA00001924"/>
    </source>
</evidence>
<dbReference type="FunFam" id="3.30.365.10:FF:000001">
    <property type="entry name" value="Xanthine dehydrogenase oxidase"/>
    <property type="match status" value="1"/>
</dbReference>
<keyword evidence="7" id="KW-0479">Metal-binding</keyword>
<sequence>SHAEIKSITLTTKTSPGMIGFISSKDIPKIANSFSVSALRDERVFAESRVECCGQIIGIMIADTRDNAKLAAKNVCIEYDTLEPVLSIEDAIEKSSFFPLNNSGLISGTPEEALKNAEYILEGEVRTGGQEHFYLEPQCGLVVPEENGGISVHSSTQNPTETQSCISEMLNIPMSKVNVLVKRIGGGFGGKETRSIPFILASTWASVKYGRPIRFALERDEDMIMTGYRHPFLGRYKIGFNSQGIIQALDLELYANAGYTMDLSFAAMERALLHAENSYHISNIKVKGFLCKTNLPSNTAFRGFGGPQIMMIVEHYIEKIAFRLNLPPEVVRKRNLYQEGDFTYYGQKLSDCTLLRCWEECVSRFKGMRTEIEEFNAANKWVKRGLAIVPTNTESPL</sequence>
<organism evidence="14 15">
    <name type="scientific">Caligus rogercresseyi</name>
    <name type="common">Sea louse</name>
    <dbReference type="NCBI Taxonomy" id="217165"/>
    <lineage>
        <taxon>Eukaryota</taxon>
        <taxon>Metazoa</taxon>
        <taxon>Ecdysozoa</taxon>
        <taxon>Arthropoda</taxon>
        <taxon>Crustacea</taxon>
        <taxon>Multicrustacea</taxon>
        <taxon>Hexanauplia</taxon>
        <taxon>Copepoda</taxon>
        <taxon>Siphonostomatoida</taxon>
        <taxon>Caligidae</taxon>
        <taxon>Caligus</taxon>
    </lineage>
</organism>
<accession>A0A7T8GWZ3</accession>
<dbReference type="GO" id="GO:0051537">
    <property type="term" value="F:2 iron, 2 sulfur cluster binding"/>
    <property type="evidence" value="ECO:0007669"/>
    <property type="project" value="UniProtKB-KW"/>
</dbReference>
<dbReference type="GO" id="GO:0005506">
    <property type="term" value="F:iron ion binding"/>
    <property type="evidence" value="ECO:0007669"/>
    <property type="project" value="InterPro"/>
</dbReference>
<evidence type="ECO:0000259" key="13">
    <source>
        <dbReference type="SMART" id="SM01008"/>
    </source>
</evidence>
<comment type="cofactor">
    <cofactor evidence="2">
        <name>FAD</name>
        <dbReference type="ChEBI" id="CHEBI:57692"/>
    </cofactor>
</comment>
<feature type="domain" description="Aldehyde oxidase/xanthine dehydrogenase a/b hammerhead" evidence="13">
    <location>
        <begin position="2"/>
        <end position="83"/>
    </location>
</feature>